<keyword evidence="2 8" id="KW-0136">Cellulose degradation</keyword>
<dbReference type="Proteomes" id="UP000467700">
    <property type="component" value="Unassembled WGS sequence"/>
</dbReference>
<dbReference type="InterPro" id="IPR016288">
    <property type="entry name" value="Beta_cellobiohydrolase"/>
</dbReference>
<keyword evidence="5 8" id="KW-0624">Polysaccharide degradation</keyword>
<evidence type="ECO:0000256" key="1">
    <source>
        <dbReference type="ARBA" id="ARBA00022801"/>
    </source>
</evidence>
<evidence type="ECO:0000313" key="9">
    <source>
        <dbReference type="EMBL" id="CAA7261002.1"/>
    </source>
</evidence>
<evidence type="ECO:0000256" key="5">
    <source>
        <dbReference type="ARBA" id="ARBA00023326"/>
    </source>
</evidence>
<dbReference type="PRINTS" id="PR00733">
    <property type="entry name" value="GLHYDRLASE6"/>
</dbReference>
<sequence length="450" mass="49325">MKRHSGLYKAALQLGLGQHRTRHLLLRALHDISRRVKVILDLTNIAYPPSSFRGFPAERGENKVKVGRCTLGDRYKGILLARQFCAPSSPLHAVACALVLLPTAVLSAPQAADANPYLGKVPFANKGYAKKLEETISYFTKRRDLLSAARTRTVQKIPTFAWVSESQSIPSIKELVSDALRAQTLTRKKQLLQIVVYNLPDRDCSAKASDGEFHLDDDGLNKYKGFIDSIAAELQTVAAKKLSFVLILEPDSLGNIVTNLNVPKCAGAASAYKEGTSYAIAKLQIPNVAIYLDAAHGGWLGWDDNLAPSATLFAEVLEDAKTITPNATVRGLAINVSNYNQYASVVRENFTEWSNSWDEFHYVNSLAPHLETSGYPAHFIVDQGRAGQGAIRTEWGQWCNIRNAGFGIRPTTDQASPVAHVPAPEAGSWFNDYVVNLVKKANPPLSPTLF</sequence>
<reference evidence="9 10" key="1">
    <citation type="submission" date="2020-01" db="EMBL/GenBank/DDBJ databases">
        <authorList>
            <person name="Gupta K D."/>
        </authorList>
    </citation>
    <scope>NUCLEOTIDE SEQUENCE [LARGE SCALE GENOMIC DNA]</scope>
</reference>
<dbReference type="SUPFAM" id="SSF51989">
    <property type="entry name" value="Glycosyl hydrolases family 6, cellulases"/>
    <property type="match status" value="1"/>
</dbReference>
<dbReference type="EMBL" id="CACVBS010000031">
    <property type="protein sequence ID" value="CAA7261002.1"/>
    <property type="molecule type" value="Genomic_DNA"/>
</dbReference>
<keyword evidence="3 8" id="KW-0119">Carbohydrate metabolism</keyword>
<dbReference type="Gene3D" id="3.20.20.40">
    <property type="entry name" value="1, 4-beta cellobiohydrolase"/>
    <property type="match status" value="1"/>
</dbReference>
<feature type="active site" evidence="6">
    <location>
        <position position="203"/>
    </location>
</feature>
<dbReference type="PROSITE" id="PS00656">
    <property type="entry name" value="GLYCOSYL_HYDROL_F6_2"/>
    <property type="match status" value="1"/>
</dbReference>
<comment type="similarity">
    <text evidence="8">Belongs to the glycosyl hydrolase family 6.</text>
</comment>
<dbReference type="InterPro" id="IPR036434">
    <property type="entry name" value="Beta_cellobiohydrolase_sf"/>
</dbReference>
<evidence type="ECO:0000256" key="2">
    <source>
        <dbReference type="ARBA" id="ARBA00023001"/>
    </source>
</evidence>
<dbReference type="InterPro" id="IPR001524">
    <property type="entry name" value="Glyco_hydro_6_CS"/>
</dbReference>
<dbReference type="Pfam" id="PF01341">
    <property type="entry name" value="Glyco_hydro_6"/>
    <property type="match status" value="1"/>
</dbReference>
<dbReference type="GO" id="GO:0004553">
    <property type="term" value="F:hydrolase activity, hydrolyzing O-glycosyl compounds"/>
    <property type="evidence" value="ECO:0007669"/>
    <property type="project" value="InterPro"/>
</dbReference>
<keyword evidence="10" id="KW-1185">Reference proteome</keyword>
<dbReference type="GO" id="GO:0030245">
    <property type="term" value="P:cellulose catabolic process"/>
    <property type="evidence" value="ECO:0007669"/>
    <property type="project" value="UniProtKB-KW"/>
</dbReference>
<dbReference type="PANTHER" id="PTHR34876:SF10">
    <property type="entry name" value="GLUCANASE"/>
    <property type="match status" value="1"/>
</dbReference>
<dbReference type="OrthoDB" id="64893at2759"/>
<evidence type="ECO:0000313" key="10">
    <source>
        <dbReference type="Proteomes" id="UP000467700"/>
    </source>
</evidence>
<organism evidence="9 10">
    <name type="scientific">Cyclocybe aegerita</name>
    <name type="common">Black poplar mushroom</name>
    <name type="synonym">Agrocybe aegerita</name>
    <dbReference type="NCBI Taxonomy" id="1973307"/>
    <lineage>
        <taxon>Eukaryota</taxon>
        <taxon>Fungi</taxon>
        <taxon>Dikarya</taxon>
        <taxon>Basidiomycota</taxon>
        <taxon>Agaricomycotina</taxon>
        <taxon>Agaricomycetes</taxon>
        <taxon>Agaricomycetidae</taxon>
        <taxon>Agaricales</taxon>
        <taxon>Agaricineae</taxon>
        <taxon>Bolbitiaceae</taxon>
        <taxon>Cyclocybe</taxon>
    </lineage>
</organism>
<protein>
    <recommendedName>
        <fullName evidence="8">Glucanase</fullName>
        <ecNumber evidence="8">3.2.1.-</ecNumber>
    </recommendedName>
</protein>
<gene>
    <name evidence="9" type="ORF">AAE3_LOCUS3223</name>
</gene>
<dbReference type="EC" id="3.2.1.-" evidence="8"/>
<evidence type="ECO:0000256" key="3">
    <source>
        <dbReference type="ARBA" id="ARBA00023277"/>
    </source>
</evidence>
<evidence type="ECO:0000256" key="6">
    <source>
        <dbReference type="PROSITE-ProRule" id="PRU10056"/>
    </source>
</evidence>
<dbReference type="AlphaFoldDB" id="A0A8S0WMK2"/>
<keyword evidence="1 8" id="KW-0378">Hydrolase</keyword>
<comment type="caution">
    <text evidence="9">The sequence shown here is derived from an EMBL/GenBank/DDBJ whole genome shotgun (WGS) entry which is preliminary data.</text>
</comment>
<evidence type="ECO:0000256" key="8">
    <source>
        <dbReference type="RuleBase" id="RU361186"/>
    </source>
</evidence>
<accession>A0A8S0WMK2</accession>
<feature type="active site" description="Proton donor" evidence="7">
    <location>
        <position position="251"/>
    </location>
</feature>
<evidence type="ECO:0000256" key="4">
    <source>
        <dbReference type="ARBA" id="ARBA00023295"/>
    </source>
</evidence>
<name>A0A8S0WMK2_CYCAE</name>
<proteinExistence type="inferred from homology"/>
<evidence type="ECO:0000256" key="7">
    <source>
        <dbReference type="PROSITE-ProRule" id="PRU10057"/>
    </source>
</evidence>
<dbReference type="PANTHER" id="PTHR34876">
    <property type="match status" value="1"/>
</dbReference>
<dbReference type="PROSITE" id="PS00655">
    <property type="entry name" value="GLYCOSYL_HYDROL_F6_1"/>
    <property type="match status" value="1"/>
</dbReference>
<keyword evidence="4 8" id="KW-0326">Glycosidase</keyword>